<keyword evidence="1" id="KW-0812">Transmembrane</keyword>
<evidence type="ECO:0000256" key="1">
    <source>
        <dbReference type="SAM" id="Phobius"/>
    </source>
</evidence>
<feature type="transmembrane region" description="Helical" evidence="1">
    <location>
        <begin position="12"/>
        <end position="33"/>
    </location>
</feature>
<proteinExistence type="predicted"/>
<name>A0A2W1NDN7_9FLAO</name>
<keyword evidence="1" id="KW-0472">Membrane</keyword>
<dbReference type="Proteomes" id="UP000249248">
    <property type="component" value="Unassembled WGS sequence"/>
</dbReference>
<dbReference type="AlphaFoldDB" id="A0A2W1NDN7"/>
<sequence>MKSKTAIKVMLWLISAIIIFHICILVHVIPYEFTWGGRLKNKEEMFVFESISILINLLLIAALLIKGSYIKPILPIKVVHIILWIFFGIFCLNTLGNMVAKTNFEKSFTILTLTFAYLLWIILRKDNK</sequence>
<feature type="transmembrane region" description="Helical" evidence="1">
    <location>
        <begin position="77"/>
        <end position="95"/>
    </location>
</feature>
<comment type="caution">
    <text evidence="2">The sequence shown here is derived from an EMBL/GenBank/DDBJ whole genome shotgun (WGS) entry which is preliminary data.</text>
</comment>
<evidence type="ECO:0000313" key="2">
    <source>
        <dbReference type="EMBL" id="PZE17223.1"/>
    </source>
</evidence>
<dbReference type="OrthoDB" id="2868029at2"/>
<accession>A0A2W1NDN7</accession>
<dbReference type="RefSeq" id="WP_111062748.1">
    <property type="nucleotide sequence ID" value="NZ_JBHUCU010000016.1"/>
</dbReference>
<reference evidence="2 3" key="1">
    <citation type="submission" date="2018-06" db="EMBL/GenBank/DDBJ databases">
        <title>The draft genome sequence of Crocinitomix sp. SM1701.</title>
        <authorList>
            <person name="Zhang X."/>
        </authorList>
    </citation>
    <scope>NUCLEOTIDE SEQUENCE [LARGE SCALE GENOMIC DNA]</scope>
    <source>
        <strain evidence="2 3">SM1701</strain>
    </source>
</reference>
<dbReference type="EMBL" id="QKSB01000004">
    <property type="protein sequence ID" value="PZE17223.1"/>
    <property type="molecule type" value="Genomic_DNA"/>
</dbReference>
<evidence type="ECO:0000313" key="3">
    <source>
        <dbReference type="Proteomes" id="UP000249248"/>
    </source>
</evidence>
<keyword evidence="1" id="KW-1133">Transmembrane helix</keyword>
<feature type="transmembrane region" description="Helical" evidence="1">
    <location>
        <begin position="107"/>
        <end position="123"/>
    </location>
</feature>
<keyword evidence="3" id="KW-1185">Reference proteome</keyword>
<feature type="transmembrane region" description="Helical" evidence="1">
    <location>
        <begin position="45"/>
        <end position="65"/>
    </location>
</feature>
<protein>
    <submittedName>
        <fullName evidence="2">Uncharacterized protein</fullName>
    </submittedName>
</protein>
<gene>
    <name evidence="2" type="ORF">DNU06_08085</name>
</gene>
<organism evidence="2 3">
    <name type="scientific">Putridiphycobacter roseus</name>
    <dbReference type="NCBI Taxonomy" id="2219161"/>
    <lineage>
        <taxon>Bacteria</taxon>
        <taxon>Pseudomonadati</taxon>
        <taxon>Bacteroidota</taxon>
        <taxon>Flavobacteriia</taxon>
        <taxon>Flavobacteriales</taxon>
        <taxon>Crocinitomicaceae</taxon>
        <taxon>Putridiphycobacter</taxon>
    </lineage>
</organism>